<comment type="subunit">
    <text evidence="9">Forms a complex with SecD. Part of the essential Sec protein translocation apparatus which comprises SecA, SecYEG and auxiliary proteins SecDF. Other proteins may also be involved.</text>
</comment>
<accession>W4M9Z9</accession>
<dbReference type="GO" id="GO:0006605">
    <property type="term" value="P:protein targeting"/>
    <property type="evidence" value="ECO:0007669"/>
    <property type="project" value="UniProtKB-UniRule"/>
</dbReference>
<dbReference type="NCBIfam" id="TIGR00966">
    <property type="entry name" value="transloc_SecF"/>
    <property type="match status" value="1"/>
</dbReference>
<dbReference type="Proteomes" id="UP000019140">
    <property type="component" value="Unassembled WGS sequence"/>
</dbReference>
<dbReference type="GO" id="GO:0005886">
    <property type="term" value="C:plasma membrane"/>
    <property type="evidence" value="ECO:0007669"/>
    <property type="project" value="UniProtKB-SubCell"/>
</dbReference>
<sequence length="368" mass="40304">MLTIIPPGLRIDFVARAKQAMMLSALVILIGLISIVVRGGLNLGIDFSGGTLLQLRFSEPAVISSIREVLGGLELGNSVVQHFGEDREVLIRVPDAATGQANIGSQVQEALKAQFPEQTIELRRAEVVGPQVSSDLRRQALFALFYAILGIVIYISGRFEAKWFAALGLAVALFAVTYSMTQWFPAVAPTILIIVSLLVAIVFCLFLQLRYALAAIVALFHDVLITVGFFSLFDKPFNLPIVAALLTIVGYSLNDTIIVFDRIRENMHGQRREQFAETVNLSINQTLSRTVLTSGTTLVVVLALFFFGGEVIHNFAFALLIGVIVGTYSSIFVASPLLVFWNASARVQRLTLVPRGTPDDDRRRAQRA</sequence>
<dbReference type="Gene3D" id="1.20.1640.10">
    <property type="entry name" value="Multidrug efflux transporter AcrB transmembrane domain"/>
    <property type="match status" value="1"/>
</dbReference>
<keyword evidence="12" id="KW-1185">Reference proteome</keyword>
<comment type="caution">
    <text evidence="11">The sequence shown here is derived from an EMBL/GenBank/DDBJ whole genome shotgun (WGS) entry which is preliminary data.</text>
</comment>
<dbReference type="HOGENOM" id="CLU_050012_0_1_7"/>
<feature type="transmembrane region" description="Helical" evidence="9">
    <location>
        <begin position="20"/>
        <end position="41"/>
    </location>
</feature>
<evidence type="ECO:0000256" key="2">
    <source>
        <dbReference type="ARBA" id="ARBA00022448"/>
    </source>
</evidence>
<dbReference type="PANTHER" id="PTHR30081">
    <property type="entry name" value="PROTEIN-EXPORT MEMBRANE PROTEIN SEC"/>
    <property type="match status" value="1"/>
</dbReference>
<dbReference type="GO" id="GO:0065002">
    <property type="term" value="P:intracellular protein transmembrane transport"/>
    <property type="evidence" value="ECO:0007669"/>
    <property type="project" value="UniProtKB-UniRule"/>
</dbReference>
<feature type="transmembrane region" description="Helical" evidence="9">
    <location>
        <begin position="315"/>
        <end position="341"/>
    </location>
</feature>
<dbReference type="InterPro" id="IPR022646">
    <property type="entry name" value="SecD/SecF_CS"/>
</dbReference>
<comment type="similarity">
    <text evidence="9">Belongs to the SecD/SecF family. SecF subfamily.</text>
</comment>
<organism evidence="11 12">
    <name type="scientific">Candidatus Entotheonella gemina</name>
    <dbReference type="NCBI Taxonomy" id="1429439"/>
    <lineage>
        <taxon>Bacteria</taxon>
        <taxon>Pseudomonadati</taxon>
        <taxon>Nitrospinota/Tectimicrobiota group</taxon>
        <taxon>Candidatus Tectimicrobiota</taxon>
        <taxon>Candidatus Entotheonellia</taxon>
        <taxon>Candidatus Entotheonellales</taxon>
        <taxon>Candidatus Entotheonellaceae</taxon>
        <taxon>Candidatus Entotheonella</taxon>
    </lineage>
</organism>
<dbReference type="InterPro" id="IPR022813">
    <property type="entry name" value="SecD/SecF_arch_bac"/>
</dbReference>
<evidence type="ECO:0000256" key="9">
    <source>
        <dbReference type="HAMAP-Rule" id="MF_01464"/>
    </source>
</evidence>
<dbReference type="InterPro" id="IPR022645">
    <property type="entry name" value="SecD/SecF_bac"/>
</dbReference>
<dbReference type="EMBL" id="AZHX01000551">
    <property type="protein sequence ID" value="ETX07005.1"/>
    <property type="molecule type" value="Genomic_DNA"/>
</dbReference>
<evidence type="ECO:0000256" key="6">
    <source>
        <dbReference type="ARBA" id="ARBA00022989"/>
    </source>
</evidence>
<dbReference type="InterPro" id="IPR005665">
    <property type="entry name" value="SecF_bac"/>
</dbReference>
<dbReference type="Pfam" id="PF07549">
    <property type="entry name" value="Sec_GG"/>
    <property type="match status" value="1"/>
</dbReference>
<feature type="transmembrane region" description="Helical" evidence="9">
    <location>
        <begin position="186"/>
        <end position="206"/>
    </location>
</feature>
<keyword evidence="3 9" id="KW-1003">Cell membrane</keyword>
<feature type="domain" description="Protein export membrane protein SecD/SecF C-terminal" evidence="10">
    <location>
        <begin position="116"/>
        <end position="172"/>
    </location>
</feature>
<keyword evidence="7 9" id="KW-0811">Translocation</keyword>
<keyword evidence="2 9" id="KW-0813">Transport</keyword>
<evidence type="ECO:0000256" key="5">
    <source>
        <dbReference type="ARBA" id="ARBA00022927"/>
    </source>
</evidence>
<feature type="transmembrane region" description="Helical" evidence="9">
    <location>
        <begin position="213"/>
        <end position="233"/>
    </location>
</feature>
<evidence type="ECO:0000256" key="4">
    <source>
        <dbReference type="ARBA" id="ARBA00022692"/>
    </source>
</evidence>
<dbReference type="GO" id="GO:0043952">
    <property type="term" value="P:protein transport by the Sec complex"/>
    <property type="evidence" value="ECO:0007669"/>
    <property type="project" value="UniProtKB-UniRule"/>
</dbReference>
<keyword evidence="5 9" id="KW-0653">Protein transport</keyword>
<feature type="transmembrane region" description="Helical" evidence="9">
    <location>
        <begin position="291"/>
        <end position="309"/>
    </location>
</feature>
<comment type="function">
    <text evidence="9">Part of the Sec protein translocase complex. Interacts with the SecYEG preprotein conducting channel. SecDF uses the proton motive force (PMF) to complete protein translocation after the ATP-dependent function of SecA.</text>
</comment>
<name>W4M9Z9_9BACT</name>
<dbReference type="HAMAP" id="MF_01464_B">
    <property type="entry name" value="SecF_B"/>
    <property type="match status" value="1"/>
</dbReference>
<dbReference type="Pfam" id="PF02355">
    <property type="entry name" value="SecD_SecF_C"/>
    <property type="match status" value="2"/>
</dbReference>
<feature type="domain" description="Protein export membrane protein SecD/SecF C-terminal" evidence="10">
    <location>
        <begin position="192"/>
        <end position="342"/>
    </location>
</feature>
<feature type="transmembrane region" description="Helical" evidence="9">
    <location>
        <begin position="239"/>
        <end position="260"/>
    </location>
</feature>
<evidence type="ECO:0000256" key="3">
    <source>
        <dbReference type="ARBA" id="ARBA00022475"/>
    </source>
</evidence>
<dbReference type="SUPFAM" id="SSF82866">
    <property type="entry name" value="Multidrug efflux transporter AcrB transmembrane domain"/>
    <property type="match status" value="1"/>
</dbReference>
<dbReference type="PANTHER" id="PTHR30081:SF8">
    <property type="entry name" value="PROTEIN TRANSLOCASE SUBUNIT SECF"/>
    <property type="match status" value="1"/>
</dbReference>
<evidence type="ECO:0000256" key="7">
    <source>
        <dbReference type="ARBA" id="ARBA00023010"/>
    </source>
</evidence>
<dbReference type="PRINTS" id="PR01755">
    <property type="entry name" value="SECFTRNLCASE"/>
</dbReference>
<evidence type="ECO:0000256" key="8">
    <source>
        <dbReference type="ARBA" id="ARBA00023136"/>
    </source>
</evidence>
<keyword evidence="6 9" id="KW-1133">Transmembrane helix</keyword>
<evidence type="ECO:0000313" key="11">
    <source>
        <dbReference type="EMBL" id="ETX07005.1"/>
    </source>
</evidence>
<evidence type="ECO:0000313" key="12">
    <source>
        <dbReference type="Proteomes" id="UP000019140"/>
    </source>
</evidence>
<keyword evidence="4 9" id="KW-0812">Transmembrane</keyword>
<evidence type="ECO:0000256" key="1">
    <source>
        <dbReference type="ARBA" id="ARBA00004651"/>
    </source>
</evidence>
<dbReference type="PATRIC" id="fig|1429439.4.peg.2348"/>
<comment type="caution">
    <text evidence="9">Lacks conserved residue(s) required for the propagation of feature annotation.</text>
</comment>
<protein>
    <recommendedName>
        <fullName evidence="9">Protein-export membrane protein SecF</fullName>
    </recommendedName>
</protein>
<reference evidence="11 12" key="1">
    <citation type="journal article" date="2014" name="Nature">
        <title>An environmental bacterial taxon with a large and distinct metabolic repertoire.</title>
        <authorList>
            <person name="Wilson M.C."/>
            <person name="Mori T."/>
            <person name="Ruckert C."/>
            <person name="Uria A.R."/>
            <person name="Helf M.J."/>
            <person name="Takada K."/>
            <person name="Gernert C."/>
            <person name="Steffens U.A."/>
            <person name="Heycke N."/>
            <person name="Schmitt S."/>
            <person name="Rinke C."/>
            <person name="Helfrich E.J."/>
            <person name="Brachmann A.O."/>
            <person name="Gurgui C."/>
            <person name="Wakimoto T."/>
            <person name="Kracht M."/>
            <person name="Crusemann M."/>
            <person name="Hentschel U."/>
            <person name="Abe I."/>
            <person name="Matsunaga S."/>
            <person name="Kalinowski J."/>
            <person name="Takeyama H."/>
            <person name="Piel J."/>
        </authorList>
    </citation>
    <scope>NUCLEOTIDE SEQUENCE [LARGE SCALE GENOMIC DNA]</scope>
    <source>
        <strain evidence="12">TSY2</strain>
    </source>
</reference>
<proteinExistence type="inferred from homology"/>
<feature type="transmembrane region" description="Helical" evidence="9">
    <location>
        <begin position="139"/>
        <end position="156"/>
    </location>
</feature>
<dbReference type="InterPro" id="IPR048634">
    <property type="entry name" value="SecD_SecF_C"/>
</dbReference>
<dbReference type="GO" id="GO:0015450">
    <property type="term" value="F:protein-transporting ATPase activity"/>
    <property type="evidence" value="ECO:0007669"/>
    <property type="project" value="InterPro"/>
</dbReference>
<keyword evidence="8 9" id="KW-0472">Membrane</keyword>
<evidence type="ECO:0000259" key="10">
    <source>
        <dbReference type="Pfam" id="PF02355"/>
    </source>
</evidence>
<dbReference type="AlphaFoldDB" id="W4M9Z9"/>
<feature type="transmembrane region" description="Helical" evidence="9">
    <location>
        <begin position="163"/>
        <end position="180"/>
    </location>
</feature>
<comment type="subcellular location">
    <subcellularLocation>
        <location evidence="1 9">Cell membrane</location>
        <topology evidence="1 9">Multi-pass membrane protein</topology>
    </subcellularLocation>
</comment>
<gene>
    <name evidence="9" type="primary">secF</name>
    <name evidence="11" type="ORF">ETSY2_13750</name>
</gene>
<dbReference type="NCBIfam" id="TIGR00916">
    <property type="entry name" value="2A0604s01"/>
    <property type="match status" value="1"/>
</dbReference>
<dbReference type="InterPro" id="IPR055344">
    <property type="entry name" value="SecD_SecF_C_bact"/>
</dbReference>